<evidence type="ECO:0000256" key="4">
    <source>
        <dbReference type="ARBA" id="ARBA00022777"/>
    </source>
</evidence>
<dbReference type="GO" id="GO:0005737">
    <property type="term" value="C:cytoplasm"/>
    <property type="evidence" value="ECO:0007669"/>
    <property type="project" value="UniProtKB-SubCell"/>
</dbReference>
<dbReference type="Proteomes" id="UP000193925">
    <property type="component" value="Chromosome AFERRI"/>
</dbReference>
<evidence type="ECO:0000256" key="5">
    <source>
        <dbReference type="ARBA" id="ARBA00022840"/>
    </source>
</evidence>
<dbReference type="CDD" id="cd02020">
    <property type="entry name" value="CMPK"/>
    <property type="match status" value="1"/>
</dbReference>
<name>A0A060UNC7_9PROT</name>
<dbReference type="InterPro" id="IPR003136">
    <property type="entry name" value="Cytidylate_kin"/>
</dbReference>
<reference evidence="10" key="2">
    <citation type="submission" date="2014-07" db="EMBL/GenBank/DDBJ databases">
        <title>Initial genome analysis of the psychrotolerant acidophile Acidithiobacillus ferrivorans CF27: insights into iron and sulfur oxidation pathways and into biofilm formation.</title>
        <authorList>
            <person name="Talla E."/>
            <person name="Hedrich S."/>
            <person name="Mangenot S."/>
            <person name="Ji B."/>
            <person name="Johnson D.B."/>
            <person name="Barbe V."/>
            <person name="Bonnefoy V."/>
        </authorList>
    </citation>
    <scope>NUCLEOTIDE SEQUENCE [LARGE SCALE GENOMIC DNA]</scope>
    <source>
        <strain evidence="10">CF27</strain>
    </source>
</reference>
<dbReference type="NCBIfam" id="TIGR00017">
    <property type="entry name" value="cmk"/>
    <property type="match status" value="1"/>
</dbReference>
<feature type="binding site" evidence="8">
    <location>
        <begin position="11"/>
        <end position="19"/>
    </location>
    <ligand>
        <name>ATP</name>
        <dbReference type="ChEBI" id="CHEBI:30616"/>
    </ligand>
</feature>
<evidence type="ECO:0000259" key="9">
    <source>
        <dbReference type="Pfam" id="PF02224"/>
    </source>
</evidence>
<evidence type="ECO:0000256" key="8">
    <source>
        <dbReference type="HAMAP-Rule" id="MF_00238"/>
    </source>
</evidence>
<dbReference type="GO" id="GO:0005524">
    <property type="term" value="F:ATP binding"/>
    <property type="evidence" value="ECO:0007669"/>
    <property type="project" value="UniProtKB-UniRule"/>
</dbReference>
<comment type="similarity">
    <text evidence="1 8">Belongs to the cytidylate kinase family. Type 1 subfamily.</text>
</comment>
<dbReference type="AlphaFoldDB" id="A0A060UNC7"/>
<dbReference type="Pfam" id="PF02224">
    <property type="entry name" value="Cytidylate_kin"/>
    <property type="match status" value="1"/>
</dbReference>
<comment type="catalytic activity">
    <reaction evidence="7 8">
        <text>CMP + ATP = CDP + ADP</text>
        <dbReference type="Rhea" id="RHEA:11600"/>
        <dbReference type="ChEBI" id="CHEBI:30616"/>
        <dbReference type="ChEBI" id="CHEBI:58069"/>
        <dbReference type="ChEBI" id="CHEBI:60377"/>
        <dbReference type="ChEBI" id="CHEBI:456216"/>
        <dbReference type="EC" id="2.7.4.25"/>
    </reaction>
</comment>
<dbReference type="Gene3D" id="3.40.50.300">
    <property type="entry name" value="P-loop containing nucleotide triphosphate hydrolases"/>
    <property type="match status" value="1"/>
</dbReference>
<evidence type="ECO:0000256" key="1">
    <source>
        <dbReference type="ARBA" id="ARBA00009427"/>
    </source>
</evidence>
<organism evidence="10">
    <name type="scientific">Acidithiobacillus ferrivorans</name>
    <dbReference type="NCBI Taxonomy" id="160808"/>
    <lineage>
        <taxon>Bacteria</taxon>
        <taxon>Pseudomonadati</taxon>
        <taxon>Pseudomonadota</taxon>
        <taxon>Acidithiobacillia</taxon>
        <taxon>Acidithiobacillales</taxon>
        <taxon>Acidithiobacillaceae</taxon>
        <taxon>Acidithiobacillus</taxon>
    </lineage>
</organism>
<sequence>MNSIPVITLDGPGGVGKGTLGRLLARDLGWHLLDSGAIYRALALAAQRAGLPADNAVALSELARTLPLSFRGGADETHVLLAGDLVDAEIRSSEISALTSQIAAIPAVRAALLQRQRDFRQAPGLVADGRDMGTVVFPDAPLKVFLTARTEERGKRRLNQLMEQGISASLATVVAEIAERDARDQQRSVAPLRPASDARLLDTSEQSVSDTYRVLQSWVQSAFQEN</sequence>
<reference evidence="10" key="1">
    <citation type="submission" date="2014-03" db="EMBL/GenBank/DDBJ databases">
        <authorList>
            <person name="Genoscope - CEA"/>
        </authorList>
    </citation>
    <scope>NUCLEOTIDE SEQUENCE [LARGE SCALE GENOMIC DNA]</scope>
    <source>
        <strain evidence="10">CF27</strain>
    </source>
</reference>
<dbReference type="SUPFAM" id="SSF52540">
    <property type="entry name" value="P-loop containing nucleoside triphosphate hydrolases"/>
    <property type="match status" value="1"/>
</dbReference>
<dbReference type="InterPro" id="IPR027417">
    <property type="entry name" value="P-loop_NTPase"/>
</dbReference>
<dbReference type="RefSeq" id="WP_035192476.1">
    <property type="nucleotide sequence ID" value="NZ_CCCS020000034.1"/>
</dbReference>
<gene>
    <name evidence="8 10" type="primary">cmk</name>
    <name evidence="11" type="ORF">AFERRI_10139</name>
    <name evidence="10" type="ORF">AFERRI_40099</name>
</gene>
<dbReference type="InterPro" id="IPR011994">
    <property type="entry name" value="Cytidylate_kinase_dom"/>
</dbReference>
<dbReference type="EC" id="2.7.4.25" evidence="8"/>
<dbReference type="HAMAP" id="MF_00238">
    <property type="entry name" value="Cytidyl_kinase_type1"/>
    <property type="match status" value="1"/>
</dbReference>
<evidence type="ECO:0000313" key="11">
    <source>
        <dbReference type="EMBL" id="SMH64106.1"/>
    </source>
</evidence>
<keyword evidence="4 8" id="KW-0418">Kinase</keyword>
<feature type="domain" description="Cytidylate kinase" evidence="9">
    <location>
        <begin position="7"/>
        <end position="211"/>
    </location>
</feature>
<evidence type="ECO:0000256" key="6">
    <source>
        <dbReference type="ARBA" id="ARBA00047615"/>
    </source>
</evidence>
<reference evidence="11 12" key="3">
    <citation type="submission" date="2017-03" db="EMBL/GenBank/DDBJ databases">
        <authorList>
            <person name="Regsiter A."/>
            <person name="William W."/>
        </authorList>
    </citation>
    <scope>NUCLEOTIDE SEQUENCE [LARGE SCALE GENOMIC DNA]</scope>
    <source>
        <strain evidence="11">PRJEB5721</strain>
    </source>
</reference>
<keyword evidence="8" id="KW-0963">Cytoplasm</keyword>
<dbReference type="GO" id="GO:0036431">
    <property type="term" value="F:dCMP kinase activity"/>
    <property type="evidence" value="ECO:0007669"/>
    <property type="project" value="InterPro"/>
</dbReference>
<evidence type="ECO:0000256" key="7">
    <source>
        <dbReference type="ARBA" id="ARBA00048478"/>
    </source>
</evidence>
<dbReference type="EMBL" id="LT841305">
    <property type="protein sequence ID" value="SMH64106.1"/>
    <property type="molecule type" value="Genomic_DNA"/>
</dbReference>
<dbReference type="EMBL" id="CCCS020000034">
    <property type="protein sequence ID" value="CDQ10147.1"/>
    <property type="molecule type" value="Genomic_DNA"/>
</dbReference>
<accession>A0A060UNC7</accession>
<evidence type="ECO:0000256" key="2">
    <source>
        <dbReference type="ARBA" id="ARBA00022679"/>
    </source>
</evidence>
<proteinExistence type="inferred from homology"/>
<keyword evidence="12" id="KW-1185">Reference proteome</keyword>
<evidence type="ECO:0000313" key="12">
    <source>
        <dbReference type="Proteomes" id="UP000193925"/>
    </source>
</evidence>
<dbReference type="GO" id="GO:0006220">
    <property type="term" value="P:pyrimidine nucleotide metabolic process"/>
    <property type="evidence" value="ECO:0007669"/>
    <property type="project" value="UniProtKB-UniRule"/>
</dbReference>
<comment type="subcellular location">
    <subcellularLocation>
        <location evidence="8">Cytoplasm</location>
    </subcellularLocation>
</comment>
<keyword evidence="2 8" id="KW-0808">Transferase</keyword>
<evidence type="ECO:0000256" key="3">
    <source>
        <dbReference type="ARBA" id="ARBA00022741"/>
    </source>
</evidence>
<comment type="catalytic activity">
    <reaction evidence="6 8">
        <text>dCMP + ATP = dCDP + ADP</text>
        <dbReference type="Rhea" id="RHEA:25094"/>
        <dbReference type="ChEBI" id="CHEBI:30616"/>
        <dbReference type="ChEBI" id="CHEBI:57566"/>
        <dbReference type="ChEBI" id="CHEBI:58593"/>
        <dbReference type="ChEBI" id="CHEBI:456216"/>
        <dbReference type="EC" id="2.7.4.25"/>
    </reaction>
</comment>
<evidence type="ECO:0000313" key="10">
    <source>
        <dbReference type="EMBL" id="CDQ10147.1"/>
    </source>
</evidence>
<protein>
    <recommendedName>
        <fullName evidence="8">Cytidylate kinase</fullName>
        <shortName evidence="8">CK</shortName>
        <ecNumber evidence="8">2.7.4.25</ecNumber>
    </recommendedName>
    <alternativeName>
        <fullName evidence="8">Cytidine monophosphate kinase</fullName>
        <shortName evidence="8">CMP kinase</shortName>
    </alternativeName>
</protein>
<keyword evidence="5 8" id="KW-0067">ATP-binding</keyword>
<keyword evidence="3 8" id="KW-0547">Nucleotide-binding</keyword>